<dbReference type="EMBL" id="FNAD01000007">
    <property type="protein sequence ID" value="SDD79332.1"/>
    <property type="molecule type" value="Genomic_DNA"/>
</dbReference>
<protein>
    <submittedName>
        <fullName evidence="4">Hydrogenase expression/formation protein HypE</fullName>
    </submittedName>
</protein>
<dbReference type="Gene3D" id="3.30.1330.10">
    <property type="entry name" value="PurM-like, N-terminal domain"/>
    <property type="match status" value="1"/>
</dbReference>
<accession>A0A1G6XMQ8</accession>
<dbReference type="InterPro" id="IPR016188">
    <property type="entry name" value="PurM-like_N"/>
</dbReference>
<dbReference type="CDD" id="cd02197">
    <property type="entry name" value="HypE"/>
    <property type="match status" value="1"/>
</dbReference>
<organism evidence="4 5">
    <name type="scientific">Glycomyces harbinensis</name>
    <dbReference type="NCBI Taxonomy" id="58114"/>
    <lineage>
        <taxon>Bacteria</taxon>
        <taxon>Bacillati</taxon>
        <taxon>Actinomycetota</taxon>
        <taxon>Actinomycetes</taxon>
        <taxon>Glycomycetales</taxon>
        <taxon>Glycomycetaceae</taxon>
        <taxon>Glycomyces</taxon>
    </lineage>
</organism>
<dbReference type="PANTHER" id="PTHR30303">
    <property type="entry name" value="HYDROGENASE ISOENZYMES FORMATION PROTEIN HYPE"/>
    <property type="match status" value="1"/>
</dbReference>
<comment type="similarity">
    <text evidence="1">Belongs to the HypE family.</text>
</comment>
<evidence type="ECO:0000259" key="3">
    <source>
        <dbReference type="Pfam" id="PF02769"/>
    </source>
</evidence>
<reference evidence="5" key="1">
    <citation type="submission" date="2016-10" db="EMBL/GenBank/DDBJ databases">
        <authorList>
            <person name="Varghese N."/>
            <person name="Submissions S."/>
        </authorList>
    </citation>
    <scope>NUCLEOTIDE SEQUENCE [LARGE SCALE GENOMIC DNA]</scope>
    <source>
        <strain evidence="5">CGMCC 4.3516</strain>
    </source>
</reference>
<gene>
    <name evidence="4" type="ORF">SAMN05216270_107247</name>
</gene>
<name>A0A1G6XMQ8_9ACTN</name>
<dbReference type="OrthoDB" id="9801934at2"/>
<dbReference type="STRING" id="58114.SAMN05216270_107247"/>
<dbReference type="PANTHER" id="PTHR30303:SF0">
    <property type="entry name" value="CARBAMOYL DEHYDRATASE HYPE"/>
    <property type="match status" value="1"/>
</dbReference>
<proteinExistence type="inferred from homology"/>
<dbReference type="AlphaFoldDB" id="A0A1G6XMQ8"/>
<dbReference type="RefSeq" id="WP_091035757.1">
    <property type="nucleotide sequence ID" value="NZ_FNAD01000007.1"/>
</dbReference>
<dbReference type="InterPro" id="IPR010918">
    <property type="entry name" value="PurM-like_C_dom"/>
</dbReference>
<dbReference type="SUPFAM" id="SSF55326">
    <property type="entry name" value="PurM N-terminal domain-like"/>
    <property type="match status" value="1"/>
</dbReference>
<dbReference type="SUPFAM" id="SSF56042">
    <property type="entry name" value="PurM C-terminal domain-like"/>
    <property type="match status" value="1"/>
</dbReference>
<feature type="domain" description="PurM-like C-terminal" evidence="3">
    <location>
        <begin position="175"/>
        <end position="324"/>
    </location>
</feature>
<dbReference type="Pfam" id="PF00586">
    <property type="entry name" value="AIRS"/>
    <property type="match status" value="1"/>
</dbReference>
<sequence length="347" mass="34773">MTTDPLTATCPLPRTDTDAVLMGHGAGGRLFAELLDTVIGPIIGADPVAEDAAVVAVDGVGVVVSTDSFVVTPHDFPGGDIGSLAVHGTVNDVAMRGARPVALTLAYIVEEGFPVADLARITASAACAAAGAGVAIVTGDTKVVERGGADGIYINTTGIGELLPGAVVTAAGADPGDAVLVSGPVGRHGAAVMAAREGFAFDLRSDSCALNTMVEDMITAAGRDVHVLRDATRGGIAAVLNELAFASGVGIAIDESAVAVPDQVAAICDVLGIDPFHLACEGTLVAVVAPDAADDVLTAMRARPEGRGAHRIGVVTNTHVGRVTARTALGATRIVDMPLGEQLPRIC</sequence>
<dbReference type="NCBIfam" id="TIGR02124">
    <property type="entry name" value="hypE"/>
    <property type="match status" value="1"/>
</dbReference>
<dbReference type="Pfam" id="PF02769">
    <property type="entry name" value="AIRS_C"/>
    <property type="match status" value="1"/>
</dbReference>
<dbReference type="Proteomes" id="UP000198949">
    <property type="component" value="Unassembled WGS sequence"/>
</dbReference>
<dbReference type="InterPro" id="IPR036676">
    <property type="entry name" value="PurM-like_C_sf"/>
</dbReference>
<evidence type="ECO:0000256" key="1">
    <source>
        <dbReference type="ARBA" id="ARBA00006243"/>
    </source>
</evidence>
<feature type="domain" description="PurM-like N-terminal" evidence="2">
    <location>
        <begin position="50"/>
        <end position="161"/>
    </location>
</feature>
<dbReference type="InterPro" id="IPR036921">
    <property type="entry name" value="PurM-like_N_sf"/>
</dbReference>
<evidence type="ECO:0000313" key="5">
    <source>
        <dbReference type="Proteomes" id="UP000198949"/>
    </source>
</evidence>
<keyword evidence="5" id="KW-1185">Reference proteome</keyword>
<dbReference type="GO" id="GO:0051604">
    <property type="term" value="P:protein maturation"/>
    <property type="evidence" value="ECO:0007669"/>
    <property type="project" value="TreeGrafter"/>
</dbReference>
<evidence type="ECO:0000313" key="4">
    <source>
        <dbReference type="EMBL" id="SDD79332.1"/>
    </source>
</evidence>
<dbReference type="Gene3D" id="3.90.650.10">
    <property type="entry name" value="PurM-like C-terminal domain"/>
    <property type="match status" value="1"/>
</dbReference>
<dbReference type="PIRSF" id="PIRSF005644">
    <property type="entry name" value="Hdrgns_mtr_HypE"/>
    <property type="match status" value="1"/>
</dbReference>
<dbReference type="InterPro" id="IPR011854">
    <property type="entry name" value="HypE"/>
</dbReference>
<evidence type="ECO:0000259" key="2">
    <source>
        <dbReference type="Pfam" id="PF00586"/>
    </source>
</evidence>